<feature type="repeat" description="TPR" evidence="8">
    <location>
        <begin position="500"/>
        <end position="533"/>
    </location>
</feature>
<feature type="repeat" description="TPR" evidence="8">
    <location>
        <begin position="351"/>
        <end position="384"/>
    </location>
</feature>
<evidence type="ECO:0000256" key="6">
    <source>
        <dbReference type="ARBA" id="ARBA00022803"/>
    </source>
</evidence>
<keyword evidence="6 8" id="KW-0802">TPR repeat</keyword>
<dbReference type="GO" id="GO:0005052">
    <property type="term" value="F:peroxisome matrix targeting signal-1 binding"/>
    <property type="evidence" value="ECO:0007669"/>
    <property type="project" value="TreeGrafter"/>
</dbReference>
<organism evidence="10 11">
    <name type="scientific">Ceratosolen solmsi marchali</name>
    <dbReference type="NCBI Taxonomy" id="326594"/>
    <lineage>
        <taxon>Eukaryota</taxon>
        <taxon>Metazoa</taxon>
        <taxon>Ecdysozoa</taxon>
        <taxon>Arthropoda</taxon>
        <taxon>Hexapoda</taxon>
        <taxon>Insecta</taxon>
        <taxon>Pterygota</taxon>
        <taxon>Neoptera</taxon>
        <taxon>Endopterygota</taxon>
        <taxon>Hymenoptera</taxon>
        <taxon>Apocrita</taxon>
        <taxon>Proctotrupomorpha</taxon>
        <taxon>Chalcidoidea</taxon>
        <taxon>Agaonidae</taxon>
        <taxon>Agaoninae</taxon>
        <taxon>Ceratosolen</taxon>
    </lineage>
</organism>
<feature type="region of interest" description="Disordered" evidence="9">
    <location>
        <begin position="213"/>
        <end position="234"/>
    </location>
</feature>
<dbReference type="Gene3D" id="1.25.40.10">
    <property type="entry name" value="Tetratricopeptide repeat domain"/>
    <property type="match status" value="1"/>
</dbReference>
<dbReference type="InterPro" id="IPR011990">
    <property type="entry name" value="TPR-like_helical_dom_sf"/>
</dbReference>
<dbReference type="RefSeq" id="XP_011498021.1">
    <property type="nucleotide sequence ID" value="XM_011499719.1"/>
</dbReference>
<evidence type="ECO:0000256" key="5">
    <source>
        <dbReference type="ARBA" id="ARBA00022737"/>
    </source>
</evidence>
<dbReference type="PANTHER" id="PTHR10130:SF0">
    <property type="entry name" value="GH08708P"/>
    <property type="match status" value="1"/>
</dbReference>
<keyword evidence="5" id="KW-0677">Repeat</keyword>
<comment type="subcellular location">
    <subcellularLocation>
        <location evidence="2">Cytoplasm</location>
    </subcellularLocation>
    <subcellularLocation>
        <location evidence="1">Peroxisome</location>
    </subcellularLocation>
</comment>
<evidence type="ECO:0000313" key="11">
    <source>
        <dbReference type="RefSeq" id="XP_011498019.1"/>
    </source>
</evidence>
<evidence type="ECO:0000256" key="2">
    <source>
        <dbReference type="ARBA" id="ARBA00004496"/>
    </source>
</evidence>
<dbReference type="GO" id="GO:0005778">
    <property type="term" value="C:peroxisomal membrane"/>
    <property type="evidence" value="ECO:0007669"/>
    <property type="project" value="TreeGrafter"/>
</dbReference>
<dbReference type="GO" id="GO:0016560">
    <property type="term" value="P:protein import into peroxisome matrix, docking"/>
    <property type="evidence" value="ECO:0007669"/>
    <property type="project" value="TreeGrafter"/>
</dbReference>
<dbReference type="PANTHER" id="PTHR10130">
    <property type="entry name" value="PEROXISOMAL TARGETING SIGNAL 1 RECEPTOR PEX5"/>
    <property type="match status" value="1"/>
</dbReference>
<evidence type="ECO:0000313" key="12">
    <source>
        <dbReference type="RefSeq" id="XP_011498020.1"/>
    </source>
</evidence>
<keyword evidence="4" id="KW-0963">Cytoplasm</keyword>
<evidence type="ECO:0000256" key="3">
    <source>
        <dbReference type="ARBA" id="ARBA00005348"/>
    </source>
</evidence>
<evidence type="ECO:0000256" key="7">
    <source>
        <dbReference type="ARBA" id="ARBA00023140"/>
    </source>
</evidence>
<evidence type="ECO:0000313" key="13">
    <source>
        <dbReference type="RefSeq" id="XP_011498021.1"/>
    </source>
</evidence>
<proteinExistence type="inferred from homology"/>
<evidence type="ECO:0000256" key="1">
    <source>
        <dbReference type="ARBA" id="ARBA00004275"/>
    </source>
</evidence>
<gene>
    <name evidence="11 12 13" type="primary">LOC105362305</name>
</gene>
<dbReference type="RefSeq" id="XP_011498019.1">
    <property type="nucleotide sequence ID" value="XM_011499717.1"/>
</dbReference>
<comment type="similarity">
    <text evidence="3">Belongs to the peroxisomal targeting signal receptor family.</text>
</comment>
<dbReference type="InterPro" id="IPR024111">
    <property type="entry name" value="PEX5/PEX5L"/>
</dbReference>
<feature type="repeat" description="TPR" evidence="8">
    <location>
        <begin position="466"/>
        <end position="499"/>
    </location>
</feature>
<dbReference type="PROSITE" id="PS50005">
    <property type="entry name" value="TPR"/>
    <property type="match status" value="3"/>
</dbReference>
<evidence type="ECO:0000256" key="9">
    <source>
        <dbReference type="SAM" id="MobiDB-lite"/>
    </source>
</evidence>
<keyword evidence="10" id="KW-1185">Reference proteome</keyword>
<protein>
    <submittedName>
        <fullName evidence="11 12">Peroxisomal targeting signal 1 receptor</fullName>
    </submittedName>
</protein>
<dbReference type="AlphaFoldDB" id="A0AAJ6YH71"/>
<dbReference type="SUPFAM" id="SSF48452">
    <property type="entry name" value="TPR-like"/>
    <property type="match status" value="1"/>
</dbReference>
<keyword evidence="7" id="KW-0576">Peroxisome</keyword>
<dbReference type="GO" id="GO:0005829">
    <property type="term" value="C:cytosol"/>
    <property type="evidence" value="ECO:0007669"/>
    <property type="project" value="TreeGrafter"/>
</dbReference>
<accession>A0AAJ6YH71</accession>
<reference evidence="11 12" key="1">
    <citation type="submission" date="2025-04" db="UniProtKB">
        <authorList>
            <consortium name="RefSeq"/>
        </authorList>
    </citation>
    <scope>IDENTIFICATION</scope>
</reference>
<dbReference type="Proteomes" id="UP000695007">
    <property type="component" value="Unplaced"/>
</dbReference>
<evidence type="ECO:0000256" key="8">
    <source>
        <dbReference type="PROSITE-ProRule" id="PRU00339"/>
    </source>
</evidence>
<evidence type="ECO:0000256" key="4">
    <source>
        <dbReference type="ARBA" id="ARBA00022490"/>
    </source>
</evidence>
<dbReference type="Pfam" id="PF13432">
    <property type="entry name" value="TPR_16"/>
    <property type="match status" value="2"/>
</dbReference>
<sequence length="619" mass="69572">MALRELVEGDCGGPNPLIRLTSHFVKDHGLKEEGVRDLFGSIDPFETGNSDQLVKQFLEESSVHPQTFKMENILQEMREIDQSIYPPVTAPGVVEELTNQDTAWANQYLQSGGHFQENHKDDIWNVQPIASNAKVAFPGETHELGLGPKWAEEYLEHSIDHPEAATAKSENPDFAYSKFMKFMRQEGDLPIEAAPSPNTENLDNNWTANFTETADTKPSETTIEESKGDETHALSTVDEQSALATTWTNEFSKNKSTTTEQDAENYKSSFWESLQSEWEKISGENVTTNHPWISEYDNFYDPFKEYAFSEENPMSNLLNPLEEGKRRLEIGDLPGAVLCFEAAVNQDSKNTEAWLLLGKTQAENEQDPLAISALKQCLTLDPSNLTALMTLAVSYTNESYQSQACLTLKDWLLKNEKYKHLKASKSPENLPPQLLVSTILFNDIHNEVKDLFIQAARMQPHGTIDADVQCGLGVLFNLSSEYDKASDCFRAAIQARPKDPMLWNRLGAILANGQRSEEAIDAYHQALELSPGFIRARYNLGISCINLNAYKEAGEHLLTALNQQAAGKGVSGERAPMRIMSDTIWSTLRLVLSLMHKYHLNDAIENRDLARLNKEFEME</sequence>
<name>A0AAJ6YH71_9HYME</name>
<dbReference type="RefSeq" id="XP_011498020.1">
    <property type="nucleotide sequence ID" value="XM_011499718.1"/>
</dbReference>
<dbReference type="SMART" id="SM00028">
    <property type="entry name" value="TPR"/>
    <property type="match status" value="4"/>
</dbReference>
<evidence type="ECO:0000313" key="10">
    <source>
        <dbReference type="Proteomes" id="UP000695007"/>
    </source>
</evidence>
<dbReference type="InterPro" id="IPR019734">
    <property type="entry name" value="TPR_rpt"/>
</dbReference>
<feature type="compositionally biased region" description="Basic and acidic residues" evidence="9">
    <location>
        <begin position="214"/>
        <end position="232"/>
    </location>
</feature>
<dbReference type="KEGG" id="csol:105362305"/>
<keyword evidence="11 12" id="KW-0675">Receptor</keyword>
<dbReference type="GeneID" id="105362305"/>
<dbReference type="CTD" id="5830"/>